<dbReference type="Pfam" id="PF17757">
    <property type="entry name" value="UvrB_inter"/>
    <property type="match status" value="1"/>
</dbReference>
<dbReference type="SUPFAM" id="SSF143517">
    <property type="entry name" value="TRCF domain-like"/>
    <property type="match status" value="1"/>
</dbReference>
<dbReference type="GO" id="GO:0005737">
    <property type="term" value="C:cytoplasm"/>
    <property type="evidence" value="ECO:0007669"/>
    <property type="project" value="UniProtKB-SubCell"/>
</dbReference>
<dbReference type="GO" id="GO:0000716">
    <property type="term" value="P:transcription-coupled nucleotide-excision repair, DNA damage recognition"/>
    <property type="evidence" value="ECO:0007669"/>
    <property type="project" value="UniProtKB-UniRule"/>
</dbReference>
<evidence type="ECO:0000256" key="7">
    <source>
        <dbReference type="ARBA" id="ARBA00022840"/>
    </source>
</evidence>
<dbReference type="Gene3D" id="3.30.2060.10">
    <property type="entry name" value="Penicillin-binding protein 1b domain"/>
    <property type="match status" value="1"/>
</dbReference>
<dbReference type="PANTHER" id="PTHR47964:SF1">
    <property type="entry name" value="ATP-DEPENDENT DNA HELICASE HOMOLOG RECG, CHLOROPLASTIC"/>
    <property type="match status" value="1"/>
</dbReference>
<keyword evidence="5 13" id="KW-0378">Hydrolase</keyword>
<evidence type="ECO:0000256" key="13">
    <source>
        <dbReference type="HAMAP-Rule" id="MF_00969"/>
    </source>
</evidence>
<protein>
    <recommendedName>
        <fullName evidence="12 13">Transcription-repair-coupling factor</fullName>
        <shortName evidence="13">TRCF</shortName>
        <ecNumber evidence="13">3.6.4.-</ecNumber>
    </recommendedName>
</protein>
<dbReference type="GO" id="GO:0005524">
    <property type="term" value="F:ATP binding"/>
    <property type="evidence" value="ECO:0007669"/>
    <property type="project" value="UniProtKB-UniRule"/>
</dbReference>
<keyword evidence="9 13" id="KW-0234">DNA repair</keyword>
<dbReference type="RefSeq" id="WP_008902484.1">
    <property type="nucleotide sequence ID" value="NZ_GL397071.1"/>
</dbReference>
<feature type="domain" description="Helicase C-terminal" evidence="15">
    <location>
        <begin position="809"/>
        <end position="963"/>
    </location>
</feature>
<comment type="subcellular location">
    <subcellularLocation>
        <location evidence="1 13">Cytoplasm</location>
    </subcellularLocation>
</comment>
<evidence type="ECO:0000256" key="10">
    <source>
        <dbReference type="ARBA" id="ARBA00061104"/>
    </source>
</evidence>
<dbReference type="InterPro" id="IPR014001">
    <property type="entry name" value="Helicase_ATP-bd"/>
</dbReference>
<name>E0NNH0_9FIRM</name>
<evidence type="ECO:0000256" key="4">
    <source>
        <dbReference type="ARBA" id="ARBA00022763"/>
    </source>
</evidence>
<dbReference type="OrthoDB" id="9804325at2"/>
<evidence type="ECO:0000256" key="3">
    <source>
        <dbReference type="ARBA" id="ARBA00022741"/>
    </source>
</evidence>
<dbReference type="SUPFAM" id="SSF141259">
    <property type="entry name" value="CarD-like"/>
    <property type="match status" value="1"/>
</dbReference>
<evidence type="ECO:0000256" key="1">
    <source>
        <dbReference type="ARBA" id="ARBA00004496"/>
    </source>
</evidence>
<dbReference type="InterPro" id="IPR047112">
    <property type="entry name" value="RecG/Mfd"/>
</dbReference>
<dbReference type="InterPro" id="IPR005118">
    <property type="entry name" value="TRCF_C"/>
</dbReference>
<keyword evidence="6" id="KW-0347">Helicase</keyword>
<dbReference type="Pfam" id="PF03461">
    <property type="entry name" value="TRCF"/>
    <property type="match status" value="1"/>
</dbReference>
<dbReference type="AlphaFoldDB" id="E0NNH0"/>
<dbReference type="Gene3D" id="2.40.10.170">
    <property type="match status" value="1"/>
</dbReference>
<dbReference type="SMART" id="SM00487">
    <property type="entry name" value="DEXDc"/>
    <property type="match status" value="1"/>
</dbReference>
<evidence type="ECO:0000259" key="15">
    <source>
        <dbReference type="PROSITE" id="PS51194"/>
    </source>
</evidence>
<dbReference type="InterPro" id="IPR001650">
    <property type="entry name" value="Helicase_C-like"/>
</dbReference>
<evidence type="ECO:0000313" key="17">
    <source>
        <dbReference type="Proteomes" id="UP000003280"/>
    </source>
</evidence>
<dbReference type="PANTHER" id="PTHR47964">
    <property type="entry name" value="ATP-DEPENDENT DNA HELICASE HOMOLOG RECG, CHLOROPLASTIC"/>
    <property type="match status" value="1"/>
</dbReference>
<dbReference type="InterPro" id="IPR004576">
    <property type="entry name" value="Mfd"/>
</dbReference>
<comment type="caution">
    <text evidence="16">The sequence shown here is derived from an EMBL/GenBank/DDBJ whole genome shotgun (WGS) entry which is preliminary data.</text>
</comment>
<keyword evidence="8 13" id="KW-0238">DNA-binding</keyword>
<dbReference type="EC" id="3.6.4.-" evidence="13"/>
<dbReference type="Pfam" id="PF02559">
    <property type="entry name" value="CarD_TRCF_RID"/>
    <property type="match status" value="1"/>
</dbReference>
<dbReference type="eggNOG" id="COG1197">
    <property type="taxonomic scope" value="Bacteria"/>
</dbReference>
<evidence type="ECO:0000256" key="2">
    <source>
        <dbReference type="ARBA" id="ARBA00022490"/>
    </source>
</evidence>
<dbReference type="PROSITE" id="PS51192">
    <property type="entry name" value="HELICASE_ATP_BIND_1"/>
    <property type="match status" value="1"/>
</dbReference>
<comment type="function">
    <text evidence="13">Couples transcription and DNA repair by recognizing RNA polymerase (RNAP) stalled at DNA lesions. Mediates ATP-dependent release of RNAP and its truncated transcript from the DNA, and recruitment of nucleotide excision repair machinery to the damaged site.</text>
</comment>
<dbReference type="PROSITE" id="PS51194">
    <property type="entry name" value="HELICASE_CTER"/>
    <property type="match status" value="1"/>
</dbReference>
<dbReference type="InterPro" id="IPR041471">
    <property type="entry name" value="UvrB_inter"/>
</dbReference>
<dbReference type="InterPro" id="IPR027417">
    <property type="entry name" value="P-loop_NTPase"/>
</dbReference>
<reference evidence="16 17" key="1">
    <citation type="submission" date="2010-07" db="EMBL/GenBank/DDBJ databases">
        <authorList>
            <person name="Muzny D."/>
            <person name="Qin X."/>
            <person name="Deng J."/>
            <person name="Jiang H."/>
            <person name="Liu Y."/>
            <person name="Qu J."/>
            <person name="Song X.-Z."/>
            <person name="Zhang L."/>
            <person name="Thornton R."/>
            <person name="Coyle M."/>
            <person name="Francisco L."/>
            <person name="Jackson L."/>
            <person name="Javaid M."/>
            <person name="Korchina V."/>
            <person name="Kovar C."/>
            <person name="Mata R."/>
            <person name="Mathew T."/>
            <person name="Ngo R."/>
            <person name="Nguyen L."/>
            <person name="Nguyen N."/>
            <person name="Okwuonu G."/>
            <person name="Ongeri F."/>
            <person name="Pham C."/>
            <person name="Simmons D."/>
            <person name="Wilczek-Boney K."/>
            <person name="Hale W."/>
            <person name="Jakkamsetti A."/>
            <person name="Pham P."/>
            <person name="Ruth R."/>
            <person name="San Lucas F."/>
            <person name="Warren J."/>
            <person name="Zhang J."/>
            <person name="Zhao Z."/>
            <person name="Zhou C."/>
            <person name="Zhu D."/>
            <person name="Lee S."/>
            <person name="Bess C."/>
            <person name="Blankenburg K."/>
            <person name="Forbes L."/>
            <person name="Fu Q."/>
            <person name="Gubbala S."/>
            <person name="Hirani K."/>
            <person name="Jayaseelan J.C."/>
            <person name="Lara F."/>
            <person name="Munidasa M."/>
            <person name="Palculict T."/>
            <person name="Patil S."/>
            <person name="Pu L.-L."/>
            <person name="Saada N."/>
            <person name="Tang L."/>
            <person name="Weissenberger G."/>
            <person name="Zhu Y."/>
            <person name="Hemphill L."/>
            <person name="Shang Y."/>
            <person name="Youmans B."/>
            <person name="Ayvaz T."/>
            <person name="Ross M."/>
            <person name="Santibanez J."/>
            <person name="Aqrawi P."/>
            <person name="Gross S."/>
            <person name="Joshi V."/>
            <person name="Fowler G."/>
            <person name="Nazareth L."/>
            <person name="Reid J."/>
            <person name="Worley K."/>
            <person name="Petrosino J."/>
            <person name="Highlander S."/>
            <person name="Gibbs R."/>
        </authorList>
    </citation>
    <scope>NUCLEOTIDE SEQUENCE [LARGE SCALE GENOMIC DNA]</scope>
    <source>
        <strain evidence="16 17">ATCC BAA-1640</strain>
    </source>
</reference>
<keyword evidence="7 13" id="KW-0067">ATP-binding</keyword>
<dbReference type="Pfam" id="PF00270">
    <property type="entry name" value="DEAD"/>
    <property type="match status" value="1"/>
</dbReference>
<evidence type="ECO:0000256" key="5">
    <source>
        <dbReference type="ARBA" id="ARBA00022801"/>
    </source>
</evidence>
<dbReference type="InterPro" id="IPR037235">
    <property type="entry name" value="TRCF-like_C_D7"/>
</dbReference>
<dbReference type="Pfam" id="PF00271">
    <property type="entry name" value="Helicase_C"/>
    <property type="match status" value="1"/>
</dbReference>
<keyword evidence="2 13" id="KW-0963">Cytoplasm</keyword>
<dbReference type="EMBL" id="AEEH01000049">
    <property type="protein sequence ID" value="EFM24659.1"/>
    <property type="molecule type" value="Genomic_DNA"/>
</dbReference>
<dbReference type="GO" id="GO:0016787">
    <property type="term" value="F:hydrolase activity"/>
    <property type="evidence" value="ECO:0007669"/>
    <property type="project" value="UniProtKB-KW"/>
</dbReference>
<dbReference type="Proteomes" id="UP000003280">
    <property type="component" value="Unassembled WGS sequence"/>
</dbReference>
<evidence type="ECO:0000259" key="14">
    <source>
        <dbReference type="PROSITE" id="PS51192"/>
    </source>
</evidence>
<feature type="domain" description="Helicase ATP-binding" evidence="14">
    <location>
        <begin position="627"/>
        <end position="788"/>
    </location>
</feature>
<keyword evidence="4 13" id="KW-0227">DNA damage</keyword>
<dbReference type="Gene3D" id="3.90.1150.50">
    <property type="entry name" value="Transcription-repair-coupling factor, D7 domain"/>
    <property type="match status" value="1"/>
</dbReference>
<keyword evidence="17" id="KW-1185">Reference proteome</keyword>
<dbReference type="SMART" id="SM01058">
    <property type="entry name" value="CarD_TRCF"/>
    <property type="match status" value="1"/>
</dbReference>
<dbReference type="NCBIfam" id="TIGR00580">
    <property type="entry name" value="mfd"/>
    <property type="match status" value="1"/>
</dbReference>
<evidence type="ECO:0000256" key="12">
    <source>
        <dbReference type="ARBA" id="ARBA00070128"/>
    </source>
</evidence>
<dbReference type="GO" id="GO:0003684">
    <property type="term" value="F:damaged DNA binding"/>
    <property type="evidence" value="ECO:0007669"/>
    <property type="project" value="InterPro"/>
</dbReference>
<keyword evidence="3 13" id="KW-0547">Nucleotide-binding</keyword>
<dbReference type="GO" id="GO:0003678">
    <property type="term" value="F:DNA helicase activity"/>
    <property type="evidence" value="ECO:0007669"/>
    <property type="project" value="TreeGrafter"/>
</dbReference>
<dbReference type="GO" id="GO:0006355">
    <property type="term" value="P:regulation of DNA-templated transcription"/>
    <property type="evidence" value="ECO:0007669"/>
    <property type="project" value="UniProtKB-UniRule"/>
</dbReference>
<dbReference type="InterPro" id="IPR003711">
    <property type="entry name" value="CarD-like/TRCF_RID"/>
</dbReference>
<dbReference type="InterPro" id="IPR011545">
    <property type="entry name" value="DEAD/DEAH_box_helicase_dom"/>
</dbReference>
<gene>
    <name evidence="13 16" type="primary">mfd</name>
    <name evidence="16" type="ORF">HMPREF9225_1709</name>
</gene>
<dbReference type="SMART" id="SM00982">
    <property type="entry name" value="TRCF"/>
    <property type="match status" value="1"/>
</dbReference>
<evidence type="ECO:0000256" key="6">
    <source>
        <dbReference type="ARBA" id="ARBA00022806"/>
    </source>
</evidence>
<comment type="similarity">
    <text evidence="11 13">In the C-terminal section; belongs to the helicase family. RecG subfamily.</text>
</comment>
<organism evidence="16 17">
    <name type="scientific">Peptoniphilus duerdenii ATCC BAA-1640</name>
    <dbReference type="NCBI Taxonomy" id="862517"/>
    <lineage>
        <taxon>Bacteria</taxon>
        <taxon>Bacillati</taxon>
        <taxon>Bacillota</taxon>
        <taxon>Tissierellia</taxon>
        <taxon>Tissierellales</taxon>
        <taxon>Peptoniphilaceae</taxon>
        <taxon>Peptoniphilus</taxon>
    </lineage>
</organism>
<comment type="similarity">
    <text evidence="10 13">In the N-terminal section; belongs to the UvrB family.</text>
</comment>
<dbReference type="Gene3D" id="3.40.50.300">
    <property type="entry name" value="P-loop containing nucleotide triphosphate hydrolases"/>
    <property type="match status" value="2"/>
</dbReference>
<evidence type="ECO:0000256" key="9">
    <source>
        <dbReference type="ARBA" id="ARBA00023204"/>
    </source>
</evidence>
<dbReference type="InterPro" id="IPR036101">
    <property type="entry name" value="CarD-like/TRCF_RID_sf"/>
</dbReference>
<dbReference type="STRING" id="862517.HMPREF9225_1709"/>
<evidence type="ECO:0000256" key="8">
    <source>
        <dbReference type="ARBA" id="ARBA00023125"/>
    </source>
</evidence>
<dbReference type="FunFam" id="3.40.50.300:FF:000546">
    <property type="entry name" value="Transcription-repair-coupling factor"/>
    <property type="match status" value="1"/>
</dbReference>
<accession>E0NNH0</accession>
<dbReference type="HAMAP" id="MF_00969">
    <property type="entry name" value="TRCF"/>
    <property type="match status" value="1"/>
</dbReference>
<evidence type="ECO:0000313" key="16">
    <source>
        <dbReference type="EMBL" id="EFM24659.1"/>
    </source>
</evidence>
<dbReference type="CDD" id="cd17991">
    <property type="entry name" value="DEXHc_TRCF"/>
    <property type="match status" value="1"/>
</dbReference>
<proteinExistence type="inferred from homology"/>
<dbReference type="Gene3D" id="3.40.50.11180">
    <property type="match status" value="1"/>
</dbReference>
<evidence type="ECO:0000256" key="11">
    <source>
        <dbReference type="ARBA" id="ARBA00061399"/>
    </source>
</evidence>
<dbReference type="SMART" id="SM00490">
    <property type="entry name" value="HELICc"/>
    <property type="match status" value="1"/>
</dbReference>
<dbReference type="HOGENOM" id="CLU_005122_1_3_9"/>
<sequence>MDLVKDIFKNLKVYKDALNFLDRDNSAGLFGWSDGATGAFVYTISEDFNNTIVICKDETRCKKVTEDLKSLGKKAWFYPAKDLFFYEREYKTEDNLKERLQARYSIYKGDKPIIVTTFRAIRDKILNSKIFTENIRKIEFGMDIDLDEFVNYLLKIGYERTIQTETLGEFSIRGGIIDIYSPNGAFRIELFDTEVDSIRKFDIESQRSLENLDECEIVPVKELILDEDEFLKIKNKIENKIKKTKDKTAKERLEEKFGPYIDALESFTLPKNIDLILPFIDEKYLSSIVDYMEDSLFVLEDPRFILDGENDKEEIFLENLADLMSRGEITESFDEVRYKIENTISKINKEKVLSLNTLLNPTREFYPKMSLNINMKSVVNYLGRIKVFVEDLKTYLYKGYKVLIMSGSEKKAKRLISTLNDNEIAANFSEDRNMEILSSMVVVTTGTLNEGFEIRENKTLVLNHGEILNQPQKKNIKKKKENTIVLKDLKIGDYVVHEIHGIGVYNGTKTMDIQGIRRDYLELSYQGDDRLFLPVENLDVIHKFVGNEGIKPKINKLSSKDWQKQKSKAKKAVEEMAKYLIELYAKRANAKGFAFSEDTPWQGEFEDAFIYEETEGQLNAIKEIKEDMESPTPMDRLLCADVGYGKTEVAIRAAFKAVMDGKQVAVLVPTTILAQQHYNTFVERFKDFPVSISVFSRFRTKKEIDKDIDDLKKGFIDIAIGTHRLLSKDVKFKDLGLIIVDEEQRFGVRHKETLKLLKESVDSLTLTATPIPRTLQMSMIGIRDMSVIEEPPEERFPIQTYVTEENDMLIREAILKEIERGGQVYYVSNRVSNMEEILLKLKKLVPEATFGIANGQMSERVLEDTMLSFINQEIDVLICSTIIETGMDVPNANTMIVTESNRLGLSQLYQLRGRIGRSNRLAYVYFTYRKNTEISEIASKRLKSIKEFTEFGSGYKIAMRDLEIRGSGSILGEKQHGHIESIGYDLYIKYLKDAVKELKGEEVKEEVDTVVDLKVDSYIPKDYIEDEETVLEIYKKIATIESLDDYRDLVDELVDRFSDIPKNVINLMDISYMRQMAKKSNIVSIIERNGVYTISFLKGNLNPTLLNEIKYTIPQSNVDLKRGIISIKGLKDPLNNLKKLISVIYSHR</sequence>
<dbReference type="SUPFAM" id="SSF52540">
    <property type="entry name" value="P-loop containing nucleoside triphosphate hydrolases"/>
    <property type="match status" value="4"/>
</dbReference>